<gene>
    <name evidence="2" type="ORF">SAMN05421761_102113</name>
</gene>
<keyword evidence="3" id="KW-1185">Reference proteome</keyword>
<dbReference type="SMART" id="SM00228">
    <property type="entry name" value="PDZ"/>
    <property type="match status" value="1"/>
</dbReference>
<feature type="domain" description="PDZ" evidence="1">
    <location>
        <begin position="324"/>
        <end position="398"/>
    </location>
</feature>
<sequence length="418" mass="47122">MRRILSLIITQICLLLSSPVWSQIPGFFIKNEERKTVVPFLNSNNLIIVPLSINGNPPINFLLDTGVRTNILFSKTLGDQLGLQYSRTLNLVGADGKTVLSASVTVNNHIDLGNVEGISQTLLVLDEDFFELESVIGIPVYGVIGYEFFKFNPMKINYDKGQITFYQPNKMRWRPLGYRKIAISIENSKPYVTAKVNQLSGPRLNTKLLIDTGANHGLLLNPETSDDIKLPPLTLASDLGRSLGGDLFGWIGRAKQLNLGGLKFYNVITSFPEENDYSYVIKETGRQGSLGSEVLSRMELILDYPRERMLFKKSSTFLNPFEYDMSGITPKLLPTEQRRVYIAGLKENSPAKQAGLEVLDEITKVNNIPIDFWEISDLIKVFRSEVGRKINLTILRANPENETNPIEMDFSFILRRQI</sequence>
<dbReference type="SUPFAM" id="SSF50156">
    <property type="entry name" value="PDZ domain-like"/>
    <property type="match status" value="1"/>
</dbReference>
<dbReference type="InterPro" id="IPR021109">
    <property type="entry name" value="Peptidase_aspartic_dom_sf"/>
</dbReference>
<dbReference type="Pfam" id="PF13650">
    <property type="entry name" value="Asp_protease_2"/>
    <property type="match status" value="2"/>
</dbReference>
<proteinExistence type="predicted"/>
<name>A0A1N7KIT8_9BACT</name>
<dbReference type="InterPro" id="IPR041489">
    <property type="entry name" value="PDZ_6"/>
</dbReference>
<dbReference type="OrthoDB" id="3521766at2"/>
<dbReference type="AlphaFoldDB" id="A0A1N7KIT8"/>
<reference evidence="3" key="1">
    <citation type="submission" date="2017-01" db="EMBL/GenBank/DDBJ databases">
        <authorList>
            <person name="Varghese N."/>
            <person name="Submissions S."/>
        </authorList>
    </citation>
    <scope>NUCLEOTIDE SEQUENCE [LARGE SCALE GENOMIC DNA]</scope>
    <source>
        <strain evidence="3">DSM 46698</strain>
    </source>
</reference>
<dbReference type="Gene3D" id="2.30.42.10">
    <property type="match status" value="1"/>
</dbReference>
<dbReference type="STRING" id="529505.SAMN05421761_102113"/>
<dbReference type="Pfam" id="PF17820">
    <property type="entry name" value="PDZ_6"/>
    <property type="match status" value="1"/>
</dbReference>
<evidence type="ECO:0000259" key="1">
    <source>
        <dbReference type="SMART" id="SM00228"/>
    </source>
</evidence>
<protein>
    <submittedName>
        <fullName evidence="2">PDZ domain-containing protein</fullName>
    </submittedName>
</protein>
<evidence type="ECO:0000313" key="2">
    <source>
        <dbReference type="EMBL" id="SIS61467.1"/>
    </source>
</evidence>
<dbReference type="InterPro" id="IPR001478">
    <property type="entry name" value="PDZ"/>
</dbReference>
<dbReference type="Gene3D" id="2.40.70.10">
    <property type="entry name" value="Acid Proteases"/>
    <property type="match status" value="2"/>
</dbReference>
<organism evidence="2 3">
    <name type="scientific">Belliella pelovolcani</name>
    <dbReference type="NCBI Taxonomy" id="529505"/>
    <lineage>
        <taxon>Bacteria</taxon>
        <taxon>Pseudomonadati</taxon>
        <taxon>Bacteroidota</taxon>
        <taxon>Cytophagia</taxon>
        <taxon>Cytophagales</taxon>
        <taxon>Cyclobacteriaceae</taxon>
        <taxon>Belliella</taxon>
    </lineage>
</organism>
<evidence type="ECO:0000313" key="3">
    <source>
        <dbReference type="Proteomes" id="UP000186026"/>
    </source>
</evidence>
<dbReference type="InterPro" id="IPR036034">
    <property type="entry name" value="PDZ_sf"/>
</dbReference>
<dbReference type="Proteomes" id="UP000186026">
    <property type="component" value="Unassembled WGS sequence"/>
</dbReference>
<accession>A0A1N7KIT8</accession>
<dbReference type="EMBL" id="FTOP01000002">
    <property type="protein sequence ID" value="SIS61467.1"/>
    <property type="molecule type" value="Genomic_DNA"/>
</dbReference>